<dbReference type="Proteomes" id="UP000573599">
    <property type="component" value="Unassembled WGS sequence"/>
</dbReference>
<dbReference type="Gene3D" id="3.40.50.2300">
    <property type="match status" value="2"/>
</dbReference>
<evidence type="ECO:0000259" key="5">
    <source>
        <dbReference type="PROSITE" id="PS50932"/>
    </source>
</evidence>
<dbReference type="SMART" id="SM00354">
    <property type="entry name" value="HTH_LACI"/>
    <property type="match status" value="1"/>
</dbReference>
<sequence>MAVTSHDVARAAGVSQPTVSRALRDDPRVADATRQKVQRVATELGYVPSELGRSLSTRSTHQIAMVADLRNALYPALVEPLHDRFAHHGLRMLLLAERGDDRATYERLLDRSVDGVVLTTTLIGSSLSKGLLDKGLPFVELNRLSGRRKVDGVAADNHGGAADVARLLVREGHRRIAAVFSSADSSTSRDREAGFRAALVEAGIDLPERRVARTGFGFDDGERGFAALMTGRHRPTAVFCVGDLVAVGALNQAQRMGLSVPDDVAIVGFDDIAMAAWPCFNLTTARVDLSGMAVAAADLLVRRLGGDDSPARTHVFPTQLVLRGTHHGTGSVASSLST</sequence>
<dbReference type="SUPFAM" id="SSF53822">
    <property type="entry name" value="Periplasmic binding protein-like I"/>
    <property type="match status" value="1"/>
</dbReference>
<dbReference type="CDD" id="cd06278">
    <property type="entry name" value="PBP1_LacI-like"/>
    <property type="match status" value="1"/>
</dbReference>
<dbReference type="CDD" id="cd01392">
    <property type="entry name" value="HTH_LacI"/>
    <property type="match status" value="1"/>
</dbReference>
<feature type="compositionally biased region" description="Basic and acidic residues" evidence="4">
    <location>
        <begin position="22"/>
        <end position="31"/>
    </location>
</feature>
<feature type="domain" description="HTH lacI-type" evidence="5">
    <location>
        <begin position="3"/>
        <end position="57"/>
    </location>
</feature>
<dbReference type="AlphaFoldDB" id="A0A852WCM7"/>
<dbReference type="GO" id="GO:0000976">
    <property type="term" value="F:transcription cis-regulatory region binding"/>
    <property type="evidence" value="ECO:0007669"/>
    <property type="project" value="TreeGrafter"/>
</dbReference>
<dbReference type="Pfam" id="PF13377">
    <property type="entry name" value="Peripla_BP_3"/>
    <property type="match status" value="1"/>
</dbReference>
<protein>
    <submittedName>
        <fullName evidence="6">LacI family transcriptional regulator</fullName>
    </submittedName>
</protein>
<dbReference type="RefSeq" id="WP_179421219.1">
    <property type="nucleotide sequence ID" value="NZ_JACCAB010000001.1"/>
</dbReference>
<dbReference type="Pfam" id="PF00356">
    <property type="entry name" value="LacI"/>
    <property type="match status" value="1"/>
</dbReference>
<dbReference type="PANTHER" id="PTHR30146:SF109">
    <property type="entry name" value="HTH-TYPE TRANSCRIPTIONAL REGULATOR GALS"/>
    <property type="match status" value="1"/>
</dbReference>
<evidence type="ECO:0000256" key="2">
    <source>
        <dbReference type="ARBA" id="ARBA00023125"/>
    </source>
</evidence>
<comment type="caution">
    <text evidence="6">The sequence shown here is derived from an EMBL/GenBank/DDBJ whole genome shotgun (WGS) entry which is preliminary data.</text>
</comment>
<evidence type="ECO:0000256" key="4">
    <source>
        <dbReference type="SAM" id="MobiDB-lite"/>
    </source>
</evidence>
<accession>A0A852WCM7</accession>
<organism evidence="6 7">
    <name type="scientific">Pedococcus badiiscoriae</name>
    <dbReference type="NCBI Taxonomy" id="642776"/>
    <lineage>
        <taxon>Bacteria</taxon>
        <taxon>Bacillati</taxon>
        <taxon>Actinomycetota</taxon>
        <taxon>Actinomycetes</taxon>
        <taxon>Micrococcales</taxon>
        <taxon>Intrasporangiaceae</taxon>
        <taxon>Pedococcus</taxon>
    </lineage>
</organism>
<dbReference type="EMBL" id="JACCAB010000001">
    <property type="protein sequence ID" value="NYG06788.1"/>
    <property type="molecule type" value="Genomic_DNA"/>
</dbReference>
<evidence type="ECO:0000313" key="7">
    <source>
        <dbReference type="Proteomes" id="UP000573599"/>
    </source>
</evidence>
<dbReference type="PROSITE" id="PS50932">
    <property type="entry name" value="HTH_LACI_2"/>
    <property type="match status" value="1"/>
</dbReference>
<dbReference type="GO" id="GO:0003700">
    <property type="term" value="F:DNA-binding transcription factor activity"/>
    <property type="evidence" value="ECO:0007669"/>
    <property type="project" value="TreeGrafter"/>
</dbReference>
<feature type="region of interest" description="Disordered" evidence="4">
    <location>
        <begin position="1"/>
        <end position="31"/>
    </location>
</feature>
<reference evidence="6 7" key="1">
    <citation type="submission" date="2020-07" db="EMBL/GenBank/DDBJ databases">
        <title>Sequencing the genomes of 1000 actinobacteria strains.</title>
        <authorList>
            <person name="Klenk H.-P."/>
        </authorList>
    </citation>
    <scope>NUCLEOTIDE SEQUENCE [LARGE SCALE GENOMIC DNA]</scope>
    <source>
        <strain evidence="6 7">DSM 23987</strain>
    </source>
</reference>
<keyword evidence="7" id="KW-1185">Reference proteome</keyword>
<name>A0A852WCM7_9MICO</name>
<dbReference type="InterPro" id="IPR010982">
    <property type="entry name" value="Lambda_DNA-bd_dom_sf"/>
</dbReference>
<keyword evidence="1" id="KW-0805">Transcription regulation</keyword>
<dbReference type="Gene3D" id="1.10.260.40">
    <property type="entry name" value="lambda repressor-like DNA-binding domains"/>
    <property type="match status" value="1"/>
</dbReference>
<keyword evidence="2" id="KW-0238">DNA-binding</keyword>
<dbReference type="PANTHER" id="PTHR30146">
    <property type="entry name" value="LACI-RELATED TRANSCRIPTIONAL REPRESSOR"/>
    <property type="match status" value="1"/>
</dbReference>
<evidence type="ECO:0000256" key="3">
    <source>
        <dbReference type="ARBA" id="ARBA00023163"/>
    </source>
</evidence>
<dbReference type="SUPFAM" id="SSF47413">
    <property type="entry name" value="lambda repressor-like DNA-binding domains"/>
    <property type="match status" value="1"/>
</dbReference>
<evidence type="ECO:0000256" key="1">
    <source>
        <dbReference type="ARBA" id="ARBA00023015"/>
    </source>
</evidence>
<dbReference type="InterPro" id="IPR000843">
    <property type="entry name" value="HTH_LacI"/>
</dbReference>
<evidence type="ECO:0000313" key="6">
    <source>
        <dbReference type="EMBL" id="NYG06788.1"/>
    </source>
</evidence>
<proteinExistence type="predicted"/>
<dbReference type="InterPro" id="IPR028082">
    <property type="entry name" value="Peripla_BP_I"/>
</dbReference>
<dbReference type="InterPro" id="IPR046335">
    <property type="entry name" value="LacI/GalR-like_sensor"/>
</dbReference>
<gene>
    <name evidence="6" type="ORF">BJ986_001275</name>
</gene>
<keyword evidence="3" id="KW-0804">Transcription</keyword>